<feature type="region of interest" description="Disordered" evidence="1">
    <location>
        <begin position="214"/>
        <end position="234"/>
    </location>
</feature>
<dbReference type="Proteomes" id="UP000436006">
    <property type="component" value="Unassembled WGS sequence"/>
</dbReference>
<dbReference type="InterPro" id="IPR005335">
    <property type="entry name" value="Terminase_ssu"/>
</dbReference>
<reference evidence="2 3" key="1">
    <citation type="submission" date="2019-12" db="EMBL/GenBank/DDBJ databases">
        <title>Spirosoma sp. HMF4905 genome sequencing and assembly.</title>
        <authorList>
            <person name="Kang H."/>
            <person name="Cha I."/>
            <person name="Kim H."/>
            <person name="Joh K."/>
        </authorList>
    </citation>
    <scope>NUCLEOTIDE SEQUENCE [LARGE SCALE GENOMIC DNA]</scope>
    <source>
        <strain evidence="2 3">HMF4905</strain>
    </source>
</reference>
<dbReference type="InterPro" id="IPR038713">
    <property type="entry name" value="Terminase_Gp1_N_sf"/>
</dbReference>
<accession>A0A7K1SIQ6</accession>
<gene>
    <name evidence="2" type="ORF">GO755_26455</name>
</gene>
<dbReference type="Gene3D" id="1.10.10.1400">
    <property type="entry name" value="Terminase, small subunit, N-terminal DNA-binding domain, HTH motif"/>
    <property type="match status" value="1"/>
</dbReference>
<name>A0A7K1SIQ6_9BACT</name>
<proteinExistence type="predicted"/>
<comment type="caution">
    <text evidence="2">The sequence shown here is derived from an EMBL/GenBank/DDBJ whole genome shotgun (WGS) entry which is preliminary data.</text>
</comment>
<organism evidence="2 3">
    <name type="scientific">Spirosoma arboris</name>
    <dbReference type="NCBI Taxonomy" id="2682092"/>
    <lineage>
        <taxon>Bacteria</taxon>
        <taxon>Pseudomonadati</taxon>
        <taxon>Bacteroidota</taxon>
        <taxon>Cytophagia</taxon>
        <taxon>Cytophagales</taxon>
        <taxon>Cytophagaceae</taxon>
        <taxon>Spirosoma</taxon>
    </lineage>
</organism>
<dbReference type="GO" id="GO:0051276">
    <property type="term" value="P:chromosome organization"/>
    <property type="evidence" value="ECO:0007669"/>
    <property type="project" value="InterPro"/>
</dbReference>
<evidence type="ECO:0000256" key="1">
    <source>
        <dbReference type="SAM" id="MobiDB-lite"/>
    </source>
</evidence>
<dbReference type="Pfam" id="PF03592">
    <property type="entry name" value="Terminase_2"/>
    <property type="match status" value="1"/>
</dbReference>
<protein>
    <recommendedName>
        <fullName evidence="4">Terminase small subunit</fullName>
    </recommendedName>
</protein>
<dbReference type="RefSeq" id="WP_157588326.1">
    <property type="nucleotide sequence ID" value="NZ_WPIN01000012.1"/>
</dbReference>
<evidence type="ECO:0000313" key="2">
    <source>
        <dbReference type="EMBL" id="MVM33608.1"/>
    </source>
</evidence>
<dbReference type="EMBL" id="WPIN01000012">
    <property type="protein sequence ID" value="MVM33608.1"/>
    <property type="molecule type" value="Genomic_DNA"/>
</dbReference>
<keyword evidence="3" id="KW-1185">Reference proteome</keyword>
<dbReference type="AlphaFoldDB" id="A0A7K1SIQ6"/>
<sequence length="254" mass="28920">MKDLKQRFVEEYCIVWKGAPAAIRAGYAKSRAKQTARDLLQDPEIQAAIKEYHSKHGMSVEEAIKRNTDIGRTRLNDYMKVEEVWESTFERKPLADLIAELNLQIKIDDEFSDRAGLTEQEQGKIFELNKAREREILRYEIELKLNPKAYRVVKSEPRPVEKPTVDLIKLAKADEEGAIKKISWNERGLPSVEMYPADAAIKTALQIHGKLVEKHDHSSSDGSMTPKSIAIDPAKLTPEQLSNLVDVIRNVEQS</sequence>
<evidence type="ECO:0000313" key="3">
    <source>
        <dbReference type="Proteomes" id="UP000436006"/>
    </source>
</evidence>
<evidence type="ECO:0008006" key="4">
    <source>
        <dbReference type="Google" id="ProtNLM"/>
    </source>
</evidence>